<gene>
    <name evidence="2" type="ORF">BCR44DRAFT_35261</name>
</gene>
<dbReference type="PANTHER" id="PTHR47725:SF2">
    <property type="entry name" value="UBIQUITIN-LIKE DOMAIN-CONTAINING PROTEIN"/>
    <property type="match status" value="1"/>
</dbReference>
<accession>A0A1Y2HYT3</accession>
<evidence type="ECO:0000256" key="1">
    <source>
        <dbReference type="SAM" id="MobiDB-lite"/>
    </source>
</evidence>
<organism evidence="2 3">
    <name type="scientific">Catenaria anguillulae PL171</name>
    <dbReference type="NCBI Taxonomy" id="765915"/>
    <lineage>
        <taxon>Eukaryota</taxon>
        <taxon>Fungi</taxon>
        <taxon>Fungi incertae sedis</taxon>
        <taxon>Blastocladiomycota</taxon>
        <taxon>Blastocladiomycetes</taxon>
        <taxon>Blastocladiales</taxon>
        <taxon>Catenariaceae</taxon>
        <taxon>Catenaria</taxon>
    </lineage>
</organism>
<dbReference type="SUPFAM" id="SSF54236">
    <property type="entry name" value="Ubiquitin-like"/>
    <property type="match status" value="1"/>
</dbReference>
<comment type="caution">
    <text evidence="2">The sequence shown here is derived from an EMBL/GenBank/DDBJ whole genome shotgun (WGS) entry which is preliminary data.</text>
</comment>
<proteinExistence type="predicted"/>
<dbReference type="Proteomes" id="UP000193411">
    <property type="component" value="Unassembled WGS sequence"/>
</dbReference>
<sequence length="133" mass="14426">MPVSSLTLRIKRQKTTYFITASATDTILAVKRRIAKLVSKDARDIRLLAPKEKIASTVDYAALTSGALKLAELEDKAVLDHLNVPDEAVLFMAFWISDVADGKWEPVEVAEPSPIVDPMSESEDAAAAAKASQ</sequence>
<dbReference type="STRING" id="765915.A0A1Y2HYT3"/>
<keyword evidence="3" id="KW-1185">Reference proteome</keyword>
<dbReference type="Gene3D" id="3.10.20.90">
    <property type="entry name" value="Phosphatidylinositol 3-kinase Catalytic Subunit, Chain A, domain 1"/>
    <property type="match status" value="1"/>
</dbReference>
<protein>
    <recommendedName>
        <fullName evidence="4">Ubiquitin-like domain-containing protein</fullName>
    </recommendedName>
</protein>
<dbReference type="AlphaFoldDB" id="A0A1Y2HYT3"/>
<name>A0A1Y2HYT3_9FUNG</name>
<dbReference type="CDD" id="cd17039">
    <property type="entry name" value="Ubl_ubiquitin_like"/>
    <property type="match status" value="1"/>
</dbReference>
<evidence type="ECO:0000313" key="3">
    <source>
        <dbReference type="Proteomes" id="UP000193411"/>
    </source>
</evidence>
<feature type="region of interest" description="Disordered" evidence="1">
    <location>
        <begin position="114"/>
        <end position="133"/>
    </location>
</feature>
<reference evidence="2 3" key="1">
    <citation type="submission" date="2016-07" db="EMBL/GenBank/DDBJ databases">
        <title>Pervasive Adenine N6-methylation of Active Genes in Fungi.</title>
        <authorList>
            <consortium name="DOE Joint Genome Institute"/>
            <person name="Mondo S.J."/>
            <person name="Dannebaum R.O."/>
            <person name="Kuo R.C."/>
            <person name="Labutti K."/>
            <person name="Haridas S."/>
            <person name="Kuo A."/>
            <person name="Salamov A."/>
            <person name="Ahrendt S.R."/>
            <person name="Lipzen A."/>
            <person name="Sullivan W."/>
            <person name="Andreopoulos W.B."/>
            <person name="Clum A."/>
            <person name="Lindquist E."/>
            <person name="Daum C."/>
            <person name="Ramamoorthy G.K."/>
            <person name="Gryganskyi A."/>
            <person name="Culley D."/>
            <person name="Magnuson J.K."/>
            <person name="James T.Y."/>
            <person name="O'Malley M.A."/>
            <person name="Stajich J.E."/>
            <person name="Spatafora J.W."/>
            <person name="Visel A."/>
            <person name="Grigoriev I.V."/>
        </authorList>
    </citation>
    <scope>NUCLEOTIDE SEQUENCE [LARGE SCALE GENOMIC DNA]</scope>
    <source>
        <strain evidence="2 3">PL171</strain>
    </source>
</reference>
<dbReference type="EMBL" id="MCFL01000007">
    <property type="protein sequence ID" value="ORZ38891.1"/>
    <property type="molecule type" value="Genomic_DNA"/>
</dbReference>
<dbReference type="PANTHER" id="PTHR47725">
    <property type="entry name" value="OS03G0364000 PROTEIN"/>
    <property type="match status" value="1"/>
</dbReference>
<dbReference type="InterPro" id="IPR029071">
    <property type="entry name" value="Ubiquitin-like_domsf"/>
</dbReference>
<evidence type="ECO:0008006" key="4">
    <source>
        <dbReference type="Google" id="ProtNLM"/>
    </source>
</evidence>
<evidence type="ECO:0000313" key="2">
    <source>
        <dbReference type="EMBL" id="ORZ38891.1"/>
    </source>
</evidence>
<dbReference type="OrthoDB" id="428577at2759"/>